<comment type="caution">
    <text evidence="1">The sequence shown here is derived from an EMBL/GenBank/DDBJ whole genome shotgun (WGS) entry which is preliminary data.</text>
</comment>
<proteinExistence type="predicted"/>
<reference evidence="1" key="1">
    <citation type="submission" date="2007-06" db="EMBL/GenBank/DDBJ databases">
        <authorList>
            <person name="Fulton L."/>
            <person name="Clifton S."/>
            <person name="Fulton B."/>
            <person name="Xu J."/>
            <person name="Minx P."/>
            <person name="Pepin K.H."/>
            <person name="Johnson M."/>
            <person name="Thiruvilangam P."/>
            <person name="Bhonagiri V."/>
            <person name="Nash W.E."/>
            <person name="Mardis E.R."/>
            <person name="Wilson R.K."/>
        </authorList>
    </citation>
    <scope>NUCLEOTIDE SEQUENCE [LARGE SCALE GENOMIC DNA]</scope>
    <source>
        <strain evidence="1">ATCC 8492</strain>
    </source>
</reference>
<name>A0ABC9N9I3_BACUC</name>
<keyword evidence="2" id="KW-1185">Reference proteome</keyword>
<evidence type="ECO:0000313" key="1">
    <source>
        <dbReference type="EMBL" id="EDO53406.1"/>
    </source>
</evidence>
<gene>
    <name evidence="1" type="ORF">BACUNI_02683</name>
</gene>
<reference evidence="1" key="2">
    <citation type="submission" date="2013-11" db="EMBL/GenBank/DDBJ databases">
        <title>Draft genome sequence of Bacteroides uniformis (ATCC 8492).</title>
        <authorList>
            <person name="Sudarsanam P."/>
            <person name="Ley R."/>
            <person name="Guruge J."/>
            <person name="Turnbaugh P.J."/>
            <person name="Mahowald M."/>
            <person name="Liep D."/>
            <person name="Gordon J."/>
        </authorList>
    </citation>
    <scope>NUCLEOTIDE SEQUENCE</scope>
    <source>
        <strain evidence="1">ATCC 8492</strain>
    </source>
</reference>
<dbReference type="EMBL" id="AAYH02000045">
    <property type="protein sequence ID" value="EDO53406.1"/>
    <property type="molecule type" value="Genomic_DNA"/>
</dbReference>
<organism evidence="1 2">
    <name type="scientific">Bacteroides uniformis (strain ATCC 8492 / DSM 6597 / CCUG 4942 / CIP 103695 / JCM 5828 / KCTC 5204 / NCTC 13054 / VPI 0061)</name>
    <dbReference type="NCBI Taxonomy" id="411479"/>
    <lineage>
        <taxon>Bacteria</taxon>
        <taxon>Pseudomonadati</taxon>
        <taxon>Bacteroidota</taxon>
        <taxon>Bacteroidia</taxon>
        <taxon>Bacteroidales</taxon>
        <taxon>Bacteroidaceae</taxon>
        <taxon>Bacteroides</taxon>
    </lineage>
</organism>
<dbReference type="Proteomes" id="UP000004110">
    <property type="component" value="Unassembled WGS sequence"/>
</dbReference>
<dbReference type="AlphaFoldDB" id="A0ABC9N9I3"/>
<accession>A0ABC9N9I3</accession>
<evidence type="ECO:0000313" key="2">
    <source>
        <dbReference type="Proteomes" id="UP000004110"/>
    </source>
</evidence>
<sequence>MSCPVSASSCGTSSGLNLADTVQTICVLLTDTISMCLWSTR</sequence>
<protein>
    <submittedName>
        <fullName evidence="1">Uncharacterized protein</fullName>
    </submittedName>
</protein>